<protein>
    <submittedName>
        <fullName evidence="2">Uncharacterized protein</fullName>
    </submittedName>
</protein>
<evidence type="ECO:0000313" key="3">
    <source>
        <dbReference type="Proteomes" id="UP000728185"/>
    </source>
</evidence>
<feature type="region of interest" description="Disordered" evidence="1">
    <location>
        <begin position="117"/>
        <end position="167"/>
    </location>
</feature>
<keyword evidence="3" id="KW-1185">Reference proteome</keyword>
<proteinExistence type="predicted"/>
<dbReference type="EMBL" id="LUCM01008869">
    <property type="protein sequence ID" value="KAA0187796.1"/>
    <property type="molecule type" value="Genomic_DNA"/>
</dbReference>
<feature type="compositionally biased region" description="Polar residues" evidence="1">
    <location>
        <begin position="250"/>
        <end position="260"/>
    </location>
</feature>
<name>A0A8E0RQ39_9TREM</name>
<feature type="compositionally biased region" description="Basic residues" evidence="1">
    <location>
        <begin position="224"/>
        <end position="244"/>
    </location>
</feature>
<organism evidence="2 3">
    <name type="scientific">Fasciolopsis buskii</name>
    <dbReference type="NCBI Taxonomy" id="27845"/>
    <lineage>
        <taxon>Eukaryota</taxon>
        <taxon>Metazoa</taxon>
        <taxon>Spiralia</taxon>
        <taxon>Lophotrochozoa</taxon>
        <taxon>Platyhelminthes</taxon>
        <taxon>Trematoda</taxon>
        <taxon>Digenea</taxon>
        <taxon>Plagiorchiida</taxon>
        <taxon>Echinostomata</taxon>
        <taxon>Echinostomatoidea</taxon>
        <taxon>Fasciolidae</taxon>
        <taxon>Fasciolopsis</taxon>
    </lineage>
</organism>
<sequence>MLAVLSHTDNRVMDECTRTALGEVARSPSCVSLPDVLPWRDCPNICFDALNGLRMTVRTSDRSPREATLEDKSSWLSKFQQIPCEDRQLCKLSTVHTDFECAMHHQETNYAHHTHYLHSQHHHRHHHHHHHHQQQQRHHSEERKSDGPRTHRALPETLTRHIQGKLRQSRLQEVQTYLFTNHLPSGVDSTKSVEGLGPDSPSQPEISPHCQNCGNPNISGQNHNNRHHHSHNHHIHHHHGHHQHARDPLQSETNNFPHSTELSSLMENGLARLSLKAVRSQEMDVPSSAPSRSDVAENEAIPRANSVTNVSNPTDSWNAIQNRVIDWLNGVKGTDEVEQDSHHGAEVTPAVPHEPVMATNNSQQSGKT</sequence>
<feature type="compositionally biased region" description="Polar residues" evidence="1">
    <location>
        <begin position="358"/>
        <end position="368"/>
    </location>
</feature>
<feature type="compositionally biased region" description="Basic and acidic residues" evidence="1">
    <location>
        <begin position="334"/>
        <end position="345"/>
    </location>
</feature>
<feature type="compositionally biased region" description="Basic and acidic residues" evidence="1">
    <location>
        <begin position="138"/>
        <end position="149"/>
    </location>
</feature>
<reference evidence="2" key="1">
    <citation type="submission" date="2019-05" db="EMBL/GenBank/DDBJ databases">
        <title>Annotation for the trematode Fasciolopsis buski.</title>
        <authorList>
            <person name="Choi Y.-J."/>
        </authorList>
    </citation>
    <scope>NUCLEOTIDE SEQUENCE</scope>
    <source>
        <strain evidence="2">HT</strain>
        <tissue evidence="2">Whole worm</tissue>
    </source>
</reference>
<feature type="compositionally biased region" description="Polar residues" evidence="1">
    <location>
        <begin position="200"/>
        <end position="221"/>
    </location>
</feature>
<evidence type="ECO:0000256" key="1">
    <source>
        <dbReference type="SAM" id="MobiDB-lite"/>
    </source>
</evidence>
<feature type="region of interest" description="Disordered" evidence="1">
    <location>
        <begin position="334"/>
        <end position="368"/>
    </location>
</feature>
<evidence type="ECO:0000313" key="2">
    <source>
        <dbReference type="EMBL" id="KAA0187796.1"/>
    </source>
</evidence>
<feature type="compositionally biased region" description="Polar residues" evidence="1">
    <location>
        <begin position="182"/>
        <end position="192"/>
    </location>
</feature>
<dbReference type="AlphaFoldDB" id="A0A8E0RQ39"/>
<feature type="region of interest" description="Disordered" evidence="1">
    <location>
        <begin position="182"/>
        <end position="260"/>
    </location>
</feature>
<accession>A0A8E0RQ39</accession>
<comment type="caution">
    <text evidence="2">The sequence shown here is derived from an EMBL/GenBank/DDBJ whole genome shotgun (WGS) entry which is preliminary data.</text>
</comment>
<dbReference type="Proteomes" id="UP000728185">
    <property type="component" value="Unassembled WGS sequence"/>
</dbReference>
<gene>
    <name evidence="2" type="ORF">FBUS_06391</name>
</gene>
<feature type="compositionally biased region" description="Basic residues" evidence="1">
    <location>
        <begin position="117"/>
        <end position="137"/>
    </location>
</feature>
<dbReference type="OrthoDB" id="10513111at2759"/>